<proteinExistence type="inferred from homology"/>
<feature type="transmembrane region" description="Helical" evidence="5">
    <location>
        <begin position="103"/>
        <end position="124"/>
    </location>
</feature>
<accession>A0ABQ3XR27</accession>
<organism evidence="6 7">
    <name type="scientific">Actinoplanes couchii</name>
    <dbReference type="NCBI Taxonomy" id="403638"/>
    <lineage>
        <taxon>Bacteria</taxon>
        <taxon>Bacillati</taxon>
        <taxon>Actinomycetota</taxon>
        <taxon>Actinomycetes</taxon>
        <taxon>Micromonosporales</taxon>
        <taxon>Micromonosporaceae</taxon>
        <taxon>Actinoplanes</taxon>
    </lineage>
</organism>
<feature type="transmembrane region" description="Helical" evidence="5">
    <location>
        <begin position="237"/>
        <end position="255"/>
    </location>
</feature>
<dbReference type="Pfam" id="PF01925">
    <property type="entry name" value="TauE"/>
    <property type="match status" value="1"/>
</dbReference>
<evidence type="ECO:0000256" key="3">
    <source>
        <dbReference type="ARBA" id="ARBA00022989"/>
    </source>
</evidence>
<protein>
    <recommendedName>
        <fullName evidence="5">Probable membrane transporter protein</fullName>
    </recommendedName>
</protein>
<dbReference type="InterPro" id="IPR002781">
    <property type="entry name" value="TM_pro_TauE-like"/>
</dbReference>
<feature type="transmembrane region" description="Helical" evidence="5">
    <location>
        <begin position="178"/>
        <end position="199"/>
    </location>
</feature>
<feature type="transmembrane region" description="Helical" evidence="5">
    <location>
        <begin position="144"/>
        <end position="166"/>
    </location>
</feature>
<gene>
    <name evidence="6" type="ORF">Aco03nite_093800</name>
</gene>
<feature type="transmembrane region" description="Helical" evidence="5">
    <location>
        <begin position="205"/>
        <end position="225"/>
    </location>
</feature>
<reference evidence="6 7" key="1">
    <citation type="submission" date="2021-01" db="EMBL/GenBank/DDBJ databases">
        <title>Whole genome shotgun sequence of Actinoplanes couchii NBRC 106145.</title>
        <authorList>
            <person name="Komaki H."/>
            <person name="Tamura T."/>
        </authorList>
    </citation>
    <scope>NUCLEOTIDE SEQUENCE [LARGE SCALE GENOMIC DNA]</scope>
    <source>
        <strain evidence="6 7">NBRC 106145</strain>
    </source>
</reference>
<keyword evidence="7" id="KW-1185">Reference proteome</keyword>
<evidence type="ECO:0000313" key="6">
    <source>
        <dbReference type="EMBL" id="GID60976.1"/>
    </source>
</evidence>
<comment type="caution">
    <text evidence="6">The sequence shown here is derived from an EMBL/GenBank/DDBJ whole genome shotgun (WGS) entry which is preliminary data.</text>
</comment>
<keyword evidence="3 5" id="KW-1133">Transmembrane helix</keyword>
<dbReference type="PANTHER" id="PTHR43483">
    <property type="entry name" value="MEMBRANE TRANSPORTER PROTEIN HI_0806-RELATED"/>
    <property type="match status" value="1"/>
</dbReference>
<evidence type="ECO:0000256" key="5">
    <source>
        <dbReference type="RuleBase" id="RU363041"/>
    </source>
</evidence>
<evidence type="ECO:0000256" key="4">
    <source>
        <dbReference type="ARBA" id="ARBA00023136"/>
    </source>
</evidence>
<dbReference type="EMBL" id="BOMG01000117">
    <property type="protein sequence ID" value="GID60976.1"/>
    <property type="molecule type" value="Genomic_DNA"/>
</dbReference>
<dbReference type="PANTHER" id="PTHR43483:SF3">
    <property type="entry name" value="MEMBRANE TRANSPORTER PROTEIN HI_0806-RELATED"/>
    <property type="match status" value="1"/>
</dbReference>
<keyword evidence="5" id="KW-1003">Cell membrane</keyword>
<evidence type="ECO:0000256" key="2">
    <source>
        <dbReference type="ARBA" id="ARBA00022692"/>
    </source>
</evidence>
<dbReference type="Proteomes" id="UP000612282">
    <property type="component" value="Unassembled WGS sequence"/>
</dbReference>
<keyword evidence="2 5" id="KW-0812">Transmembrane</keyword>
<name>A0ABQ3XR27_9ACTN</name>
<sequence length="264" mass="26683">MTWQTGLSGFLAGLLISIVTAPVGVSGAVFLLPVQLSVLHVPNPAVTPTNLLFNVVAGPGALARYRRNGQLTGPLARLLITGTVPGVVLGAIIRVFAIPGPQVFRLVAAAVLLPLGLWLCARALRPAAGDRPPLTRRTILGLGLATGTVGGVYGIGGGSILGPILAGRGTPMTHIAPAALASTFLTSIVGAATYAVLALTTDGDIAPHWILGLLCGIGGLIGGYLGARLQPRLPEKALRLLLGSLATALAALYLFQGLNPSGGN</sequence>
<evidence type="ECO:0000313" key="7">
    <source>
        <dbReference type="Proteomes" id="UP000612282"/>
    </source>
</evidence>
<feature type="transmembrane region" description="Helical" evidence="5">
    <location>
        <begin position="75"/>
        <end position="96"/>
    </location>
</feature>
<evidence type="ECO:0000256" key="1">
    <source>
        <dbReference type="ARBA" id="ARBA00004141"/>
    </source>
</evidence>
<comment type="subcellular location">
    <subcellularLocation>
        <location evidence="5">Cell membrane</location>
        <topology evidence="5">Multi-pass membrane protein</topology>
    </subcellularLocation>
    <subcellularLocation>
        <location evidence="1">Membrane</location>
        <topology evidence="1">Multi-pass membrane protein</topology>
    </subcellularLocation>
</comment>
<keyword evidence="4 5" id="KW-0472">Membrane</keyword>
<comment type="similarity">
    <text evidence="5">Belongs to the 4-toluene sulfonate uptake permease (TSUP) (TC 2.A.102) family.</text>
</comment>
<dbReference type="RefSeq" id="WP_203808500.1">
    <property type="nucleotide sequence ID" value="NZ_BAAAQE010000047.1"/>
</dbReference>